<dbReference type="GeneID" id="66067588"/>
<dbReference type="InterPro" id="IPR009571">
    <property type="entry name" value="SUR7/Rim9-like_fungi"/>
</dbReference>
<keyword evidence="1" id="KW-0472">Membrane</keyword>
<dbReference type="Proteomes" id="UP000027002">
    <property type="component" value="Chromosome 5"/>
</dbReference>
<dbReference type="GO" id="GO:0031505">
    <property type="term" value="P:fungal-type cell wall organization"/>
    <property type="evidence" value="ECO:0007669"/>
    <property type="project" value="TreeGrafter"/>
</dbReference>
<name>A0A063CCB3_USTVR</name>
<organism evidence="2 5">
    <name type="scientific">Ustilaginoidea virens</name>
    <name type="common">Rice false smut fungus</name>
    <name type="synonym">Villosiclava virens</name>
    <dbReference type="NCBI Taxonomy" id="1159556"/>
    <lineage>
        <taxon>Eukaryota</taxon>
        <taxon>Fungi</taxon>
        <taxon>Dikarya</taxon>
        <taxon>Ascomycota</taxon>
        <taxon>Pezizomycotina</taxon>
        <taxon>Sordariomycetes</taxon>
        <taxon>Hypocreomycetidae</taxon>
        <taxon>Hypocreales</taxon>
        <taxon>Clavicipitaceae</taxon>
        <taxon>Ustilaginoidea</taxon>
    </lineage>
</organism>
<feature type="transmembrane region" description="Helical" evidence="1">
    <location>
        <begin position="269"/>
        <end position="289"/>
    </location>
</feature>
<feature type="transmembrane region" description="Helical" evidence="1">
    <location>
        <begin position="7"/>
        <end position="28"/>
    </location>
</feature>
<protein>
    <submittedName>
        <fullName evidence="2">Uncharacterized protein</fullName>
    </submittedName>
</protein>
<dbReference type="EMBL" id="BBTG02000053">
    <property type="protein sequence ID" value="GAO16759.1"/>
    <property type="molecule type" value="Genomic_DNA"/>
</dbReference>
<evidence type="ECO:0000313" key="3">
    <source>
        <dbReference type="EMBL" id="QUC22570.1"/>
    </source>
</evidence>
<dbReference type="AlphaFoldDB" id="A0A063CCB3"/>
<dbReference type="EMBL" id="CP072757">
    <property type="protein sequence ID" value="QUC22570.1"/>
    <property type="molecule type" value="Genomic_DNA"/>
</dbReference>
<reference evidence="3" key="3">
    <citation type="submission" date="2020-03" db="EMBL/GenBank/DDBJ databases">
        <title>A mixture of massive structural variations and highly conserved coding sequences in Ustilaginoidea virens genome.</title>
        <authorList>
            <person name="Zhang K."/>
            <person name="Zhao Z."/>
            <person name="Zhang Z."/>
            <person name="Li Y."/>
            <person name="Hsiang T."/>
            <person name="Sun W."/>
        </authorList>
    </citation>
    <scope>NUCLEOTIDE SEQUENCE</scope>
    <source>
        <strain evidence="3">UV-8b</strain>
    </source>
</reference>
<keyword evidence="1" id="KW-0812">Transmembrane</keyword>
<dbReference type="KEGG" id="uvi:66067588"/>
<dbReference type="PANTHER" id="PTHR28019:SF7">
    <property type="entry name" value="SUR7 PROTEIN"/>
    <property type="match status" value="1"/>
</dbReference>
<keyword evidence="1" id="KW-1133">Transmembrane helix</keyword>
<feature type="transmembrane region" description="Helical" evidence="1">
    <location>
        <begin position="224"/>
        <end position="249"/>
    </location>
</feature>
<evidence type="ECO:0000313" key="2">
    <source>
        <dbReference type="EMBL" id="GAO16759.1"/>
    </source>
</evidence>
<reference evidence="2" key="1">
    <citation type="journal article" date="2016" name="Genome Announc.">
        <title>Genome Sequence of Ustilaginoidea virens IPU010, a Rice Pathogenic Fungus Causing False Smut.</title>
        <authorList>
            <person name="Kumagai T."/>
            <person name="Ishii T."/>
            <person name="Terai G."/>
            <person name="Umemura M."/>
            <person name="Machida M."/>
            <person name="Asai K."/>
        </authorList>
    </citation>
    <scope>NUCLEOTIDE SEQUENCE [LARGE SCALE GENOMIC DNA]</scope>
    <source>
        <strain evidence="2">IPU010</strain>
    </source>
</reference>
<dbReference type="RefSeq" id="XP_043000243.1">
    <property type="nucleotide sequence ID" value="XM_043144308.1"/>
</dbReference>
<evidence type="ECO:0000313" key="4">
    <source>
        <dbReference type="Proteomes" id="UP000027002"/>
    </source>
</evidence>
<gene>
    <name evidence="3" type="ORF">UV8b_06811</name>
    <name evidence="2" type="ORF">UVI_02057930</name>
</gene>
<sequence length="312" mass="33760">MKIGRVSAIFPLALAVVSFVLCMLALFAGHKQGFMEDYAVVRLNTSMIGHTLFDGNNTSKGKDGDKKGGLLGDIQGWWHDAKDDAKDKLHDISSHVADKLAEKLGISEWYSLHVMDSCRGMFSPNTTASNPGLNVTNCTVSSPDSRLNLTAILDHELKVGPVKLNLADLDWPDSIQDAVNLLNNALLGLFIVYVLGAGFIGLSVLTSLVALWKPDLRRVALLNFPIAALGFLSVLIGSIMVTVAANKAVRGVNKVGDKVGISASRGDKFYTITWVATGFMAAVCLYWLVHFCLVRKERRRGAFGEKAGGARR</sequence>
<dbReference type="PANTHER" id="PTHR28019">
    <property type="entry name" value="CELL MEMBRANE PROTEIN YLR413W-RELATED"/>
    <property type="match status" value="1"/>
</dbReference>
<dbReference type="HOGENOM" id="CLU_064532_0_0_1"/>
<keyword evidence="4" id="KW-1185">Reference proteome</keyword>
<reference evidence="5" key="2">
    <citation type="journal article" date="2016" name="Genome Announc.">
        <title>Genome sequence of Ustilaginoidea virens IPU010, a rice pathogenic fungus causing false smut.</title>
        <authorList>
            <person name="Kumagai T."/>
            <person name="Ishii T."/>
            <person name="Terai G."/>
            <person name="Umemura M."/>
            <person name="Machida M."/>
            <person name="Asai K."/>
        </authorList>
    </citation>
    <scope>NUCLEOTIDE SEQUENCE [LARGE SCALE GENOMIC DNA]</scope>
    <source>
        <strain evidence="5">IPU010</strain>
    </source>
</reference>
<feature type="transmembrane region" description="Helical" evidence="1">
    <location>
        <begin position="190"/>
        <end position="212"/>
    </location>
</feature>
<proteinExistence type="predicted"/>
<dbReference type="OrthoDB" id="4159154at2759"/>
<dbReference type="STRING" id="1159556.A0A063CCB3"/>
<evidence type="ECO:0000313" key="5">
    <source>
        <dbReference type="Proteomes" id="UP000054053"/>
    </source>
</evidence>
<dbReference type="Pfam" id="PF06687">
    <property type="entry name" value="SUR7"/>
    <property type="match status" value="1"/>
</dbReference>
<accession>A0A063CCB3</accession>
<dbReference type="Proteomes" id="UP000054053">
    <property type="component" value="Unassembled WGS sequence"/>
</dbReference>
<evidence type="ECO:0000256" key="1">
    <source>
        <dbReference type="SAM" id="Phobius"/>
    </source>
</evidence>
<dbReference type="GO" id="GO:0051285">
    <property type="term" value="C:cell cortex of cell tip"/>
    <property type="evidence" value="ECO:0007669"/>
    <property type="project" value="TreeGrafter"/>
</dbReference>
<dbReference type="GO" id="GO:0005886">
    <property type="term" value="C:plasma membrane"/>
    <property type="evidence" value="ECO:0007669"/>
    <property type="project" value="InterPro"/>
</dbReference>
<dbReference type="InterPro" id="IPR052413">
    <property type="entry name" value="SUR7_domain"/>
</dbReference>